<dbReference type="Proteomes" id="UP000499080">
    <property type="component" value="Unassembled WGS sequence"/>
</dbReference>
<dbReference type="EMBL" id="BGPR01012722">
    <property type="protein sequence ID" value="GBN57371.1"/>
    <property type="molecule type" value="Genomic_DNA"/>
</dbReference>
<gene>
    <name evidence="1" type="ORF">AVEN_222890_1</name>
</gene>
<name>A0A4Y2Q1K4_ARAVE</name>
<proteinExistence type="predicted"/>
<evidence type="ECO:0000313" key="2">
    <source>
        <dbReference type="Proteomes" id="UP000499080"/>
    </source>
</evidence>
<sequence>MSTLEKARICKWMLMAVTSPKGGNGVTIQDIKEFLDSKQQGLSIKPGTKFILRSFLKSSHVERKDGKYVKKSKNRKPAKEMNKLARRIQNSQVVSGRSNRCRKYLEEGLQGCGLAPLSLFVYLAHRSRKPTSISSICVSRRRGAHLQDSYYKMMGKAKGSGCNPHSLLLPECNTMTDIHSNRSTKKKKKCSTIV</sequence>
<protein>
    <submittedName>
        <fullName evidence="1">Uncharacterized protein</fullName>
    </submittedName>
</protein>
<evidence type="ECO:0000313" key="1">
    <source>
        <dbReference type="EMBL" id="GBN57371.1"/>
    </source>
</evidence>
<comment type="caution">
    <text evidence="1">The sequence shown here is derived from an EMBL/GenBank/DDBJ whole genome shotgun (WGS) entry which is preliminary data.</text>
</comment>
<accession>A0A4Y2Q1K4</accession>
<reference evidence="1 2" key="1">
    <citation type="journal article" date="2019" name="Sci. Rep.">
        <title>Orb-weaving spider Araneus ventricosus genome elucidates the spidroin gene catalogue.</title>
        <authorList>
            <person name="Kono N."/>
            <person name="Nakamura H."/>
            <person name="Ohtoshi R."/>
            <person name="Moran D.A.P."/>
            <person name="Shinohara A."/>
            <person name="Yoshida Y."/>
            <person name="Fujiwara M."/>
            <person name="Mori M."/>
            <person name="Tomita M."/>
            <person name="Arakawa K."/>
        </authorList>
    </citation>
    <scope>NUCLEOTIDE SEQUENCE [LARGE SCALE GENOMIC DNA]</scope>
</reference>
<dbReference type="AlphaFoldDB" id="A0A4Y2Q1K4"/>
<keyword evidence="2" id="KW-1185">Reference proteome</keyword>
<organism evidence="1 2">
    <name type="scientific">Araneus ventricosus</name>
    <name type="common">Orbweaver spider</name>
    <name type="synonym">Epeira ventricosa</name>
    <dbReference type="NCBI Taxonomy" id="182803"/>
    <lineage>
        <taxon>Eukaryota</taxon>
        <taxon>Metazoa</taxon>
        <taxon>Ecdysozoa</taxon>
        <taxon>Arthropoda</taxon>
        <taxon>Chelicerata</taxon>
        <taxon>Arachnida</taxon>
        <taxon>Araneae</taxon>
        <taxon>Araneomorphae</taxon>
        <taxon>Entelegynae</taxon>
        <taxon>Araneoidea</taxon>
        <taxon>Araneidae</taxon>
        <taxon>Araneus</taxon>
    </lineage>
</organism>